<dbReference type="HOGENOM" id="CLU_098106_7_4_1"/>
<evidence type="ECO:0000313" key="4">
    <source>
        <dbReference type="Proteomes" id="UP000001514"/>
    </source>
</evidence>
<dbReference type="InParanoid" id="D8RC41"/>
<dbReference type="AlphaFoldDB" id="D8RC41"/>
<feature type="non-terminal residue" evidence="3">
    <location>
        <position position="65"/>
    </location>
</feature>
<dbReference type="KEGG" id="smo:SELMODRAFT_19464"/>
<dbReference type="Gramene" id="EFJ08935">
    <property type="protein sequence ID" value="EFJ08935"/>
    <property type="gene ID" value="SELMODRAFT_19464"/>
</dbReference>
<dbReference type="Gramene" id="EFJ29789">
    <property type="protein sequence ID" value="EFJ29789"/>
    <property type="gene ID" value="SELMODRAFT_19463"/>
</dbReference>
<dbReference type="KEGG" id="smo:SELMODRAFT_19463"/>
<evidence type="ECO:0000313" key="3">
    <source>
        <dbReference type="EMBL" id="EFJ29789.1"/>
    </source>
</evidence>
<evidence type="ECO:0008006" key="5">
    <source>
        <dbReference type="Google" id="ProtNLM"/>
    </source>
</evidence>
<accession>D8RC41</accession>
<dbReference type="GO" id="GO:0009733">
    <property type="term" value="P:response to auxin"/>
    <property type="evidence" value="ECO:0007669"/>
    <property type="project" value="InterPro"/>
</dbReference>
<gene>
    <name evidence="3" type="ORF">SELMODRAFT_19463</name>
    <name evidence="2" type="ORF">SELMODRAFT_19464</name>
</gene>
<feature type="non-terminal residue" evidence="3">
    <location>
        <position position="1"/>
    </location>
</feature>
<dbReference type="Proteomes" id="UP000001514">
    <property type="component" value="Unassembled WGS sequence"/>
</dbReference>
<keyword evidence="4" id="KW-1185">Reference proteome</keyword>
<dbReference type="PANTHER" id="PTHR31374:SF139">
    <property type="entry name" value="OS02G0143300 PROTEIN"/>
    <property type="match status" value="1"/>
</dbReference>
<sequence length="65" mass="7354">DVPEGSLALYVGRSEQQRRRFVVGTAHLNNPLFRPLLDKAAEEYGYHYESGALTIPCDAHLFQHV</sequence>
<protein>
    <recommendedName>
        <fullName evidence="5">SAUR family protein</fullName>
    </recommendedName>
</protein>
<dbReference type="EMBL" id="GL377667">
    <property type="protein sequence ID" value="EFJ08935.1"/>
    <property type="molecule type" value="Genomic_DNA"/>
</dbReference>
<dbReference type="InterPro" id="IPR003676">
    <property type="entry name" value="SAUR_fam"/>
</dbReference>
<organism evidence="4">
    <name type="scientific">Selaginella moellendorffii</name>
    <name type="common">Spikemoss</name>
    <dbReference type="NCBI Taxonomy" id="88036"/>
    <lineage>
        <taxon>Eukaryota</taxon>
        <taxon>Viridiplantae</taxon>
        <taxon>Streptophyta</taxon>
        <taxon>Embryophyta</taxon>
        <taxon>Tracheophyta</taxon>
        <taxon>Lycopodiopsida</taxon>
        <taxon>Selaginellales</taxon>
        <taxon>Selaginellaceae</taxon>
        <taxon>Selaginella</taxon>
    </lineage>
</organism>
<dbReference type="Pfam" id="PF02519">
    <property type="entry name" value="Auxin_inducible"/>
    <property type="match status" value="1"/>
</dbReference>
<dbReference type="PANTHER" id="PTHR31374">
    <property type="entry name" value="AUXIN-INDUCED PROTEIN-LIKE-RELATED"/>
    <property type="match status" value="1"/>
</dbReference>
<name>D8RC41_SELML</name>
<dbReference type="OMA" id="KHYNGLT"/>
<reference evidence="3 4" key="1">
    <citation type="journal article" date="2011" name="Science">
        <title>The Selaginella genome identifies genetic changes associated with the evolution of vascular plants.</title>
        <authorList>
            <person name="Banks J.A."/>
            <person name="Nishiyama T."/>
            <person name="Hasebe M."/>
            <person name="Bowman J.L."/>
            <person name="Gribskov M."/>
            <person name="dePamphilis C."/>
            <person name="Albert V.A."/>
            <person name="Aono N."/>
            <person name="Aoyama T."/>
            <person name="Ambrose B.A."/>
            <person name="Ashton N.W."/>
            <person name="Axtell M.J."/>
            <person name="Barker E."/>
            <person name="Barker M.S."/>
            <person name="Bennetzen J.L."/>
            <person name="Bonawitz N.D."/>
            <person name="Chapple C."/>
            <person name="Cheng C."/>
            <person name="Correa L.G."/>
            <person name="Dacre M."/>
            <person name="DeBarry J."/>
            <person name="Dreyer I."/>
            <person name="Elias M."/>
            <person name="Engstrom E.M."/>
            <person name="Estelle M."/>
            <person name="Feng L."/>
            <person name="Finet C."/>
            <person name="Floyd S.K."/>
            <person name="Frommer W.B."/>
            <person name="Fujita T."/>
            <person name="Gramzow L."/>
            <person name="Gutensohn M."/>
            <person name="Harholt J."/>
            <person name="Hattori M."/>
            <person name="Heyl A."/>
            <person name="Hirai T."/>
            <person name="Hiwatashi Y."/>
            <person name="Ishikawa M."/>
            <person name="Iwata M."/>
            <person name="Karol K.G."/>
            <person name="Koehler B."/>
            <person name="Kolukisaoglu U."/>
            <person name="Kubo M."/>
            <person name="Kurata T."/>
            <person name="Lalonde S."/>
            <person name="Li K."/>
            <person name="Li Y."/>
            <person name="Litt A."/>
            <person name="Lyons E."/>
            <person name="Manning G."/>
            <person name="Maruyama T."/>
            <person name="Michael T.P."/>
            <person name="Mikami K."/>
            <person name="Miyazaki S."/>
            <person name="Morinaga S."/>
            <person name="Murata T."/>
            <person name="Mueller-Roeber B."/>
            <person name="Nelson D.R."/>
            <person name="Obara M."/>
            <person name="Oguri Y."/>
            <person name="Olmstead R.G."/>
            <person name="Onodera N."/>
            <person name="Petersen B.L."/>
            <person name="Pils B."/>
            <person name="Prigge M."/>
            <person name="Rensing S.A."/>
            <person name="Riano-Pachon D.M."/>
            <person name="Roberts A.W."/>
            <person name="Sato Y."/>
            <person name="Scheller H.V."/>
            <person name="Schulz B."/>
            <person name="Schulz C."/>
            <person name="Shakirov E.V."/>
            <person name="Shibagaki N."/>
            <person name="Shinohara N."/>
            <person name="Shippen D.E."/>
            <person name="Soerensen I."/>
            <person name="Sotooka R."/>
            <person name="Sugimoto N."/>
            <person name="Sugita M."/>
            <person name="Sumikawa N."/>
            <person name="Tanurdzic M."/>
            <person name="Theissen G."/>
            <person name="Ulvskov P."/>
            <person name="Wakazuki S."/>
            <person name="Weng J.K."/>
            <person name="Willats W.W."/>
            <person name="Wipf D."/>
            <person name="Wolf P.G."/>
            <person name="Yang L."/>
            <person name="Zimmer A.D."/>
            <person name="Zhu Q."/>
            <person name="Mitros T."/>
            <person name="Hellsten U."/>
            <person name="Loque D."/>
            <person name="Otillar R."/>
            <person name="Salamov A."/>
            <person name="Schmutz J."/>
            <person name="Shapiro H."/>
            <person name="Lindquist E."/>
            <person name="Lucas S."/>
            <person name="Rokhsar D."/>
            <person name="Grigoriev I.V."/>
        </authorList>
    </citation>
    <scope>NUCLEOTIDE SEQUENCE [LARGE SCALE GENOMIC DNA]</scope>
</reference>
<evidence type="ECO:0000256" key="1">
    <source>
        <dbReference type="ARBA" id="ARBA00006974"/>
    </source>
</evidence>
<proteinExistence type="inferred from homology"/>
<evidence type="ECO:0000313" key="2">
    <source>
        <dbReference type="EMBL" id="EFJ08935.1"/>
    </source>
</evidence>
<comment type="similarity">
    <text evidence="1">Belongs to the ARG7 family.</text>
</comment>
<dbReference type="EMBL" id="GL377576">
    <property type="protein sequence ID" value="EFJ29789.1"/>
    <property type="molecule type" value="Genomic_DNA"/>
</dbReference>
<dbReference type="eggNOG" id="ENOG502SW13">
    <property type="taxonomic scope" value="Eukaryota"/>
</dbReference>